<dbReference type="Proteomes" id="UP000295215">
    <property type="component" value="Unassembled WGS sequence"/>
</dbReference>
<evidence type="ECO:0000256" key="3">
    <source>
        <dbReference type="ARBA" id="ARBA00022960"/>
    </source>
</evidence>
<feature type="active site" description="Proton donor/acceptor" evidence="7">
    <location>
        <position position="81"/>
    </location>
</feature>
<comment type="caution">
    <text evidence="8">The sequence shown here is derived from an EMBL/GenBank/DDBJ whole genome shotgun (WGS) entry which is preliminary data.</text>
</comment>
<dbReference type="Pfam" id="PF01177">
    <property type="entry name" value="Asp_Glu_race"/>
    <property type="match status" value="1"/>
</dbReference>
<dbReference type="FunFam" id="3.40.50.1860:FF:000001">
    <property type="entry name" value="Glutamate racemase"/>
    <property type="match status" value="1"/>
</dbReference>
<keyword evidence="4 7" id="KW-0573">Peptidoglycan synthesis</keyword>
<feature type="binding site" evidence="7">
    <location>
        <begin position="82"/>
        <end position="83"/>
    </location>
    <ligand>
        <name>substrate</name>
    </ligand>
</feature>
<evidence type="ECO:0000313" key="9">
    <source>
        <dbReference type="Proteomes" id="UP000295215"/>
    </source>
</evidence>
<organism evidence="8 9">
    <name type="scientific">Myroides indicus</name>
    <dbReference type="NCBI Taxonomy" id="1323422"/>
    <lineage>
        <taxon>Bacteria</taxon>
        <taxon>Pseudomonadati</taxon>
        <taxon>Bacteroidota</taxon>
        <taxon>Flavobacteriia</taxon>
        <taxon>Flavobacteriales</taxon>
        <taxon>Flavobacteriaceae</taxon>
        <taxon>Myroides</taxon>
    </lineage>
</organism>
<dbReference type="PANTHER" id="PTHR21198:SF3">
    <property type="entry name" value="GLUTAMATE RACEMASE"/>
    <property type="match status" value="1"/>
</dbReference>
<evidence type="ECO:0000313" key="8">
    <source>
        <dbReference type="EMBL" id="TDS61484.1"/>
    </source>
</evidence>
<proteinExistence type="inferred from homology"/>
<dbReference type="InterPro" id="IPR018187">
    <property type="entry name" value="Asp/Glu_racemase_AS_1"/>
</dbReference>
<dbReference type="PROSITE" id="PS00923">
    <property type="entry name" value="ASP_GLU_RACEMASE_1"/>
    <property type="match status" value="1"/>
</dbReference>
<dbReference type="InterPro" id="IPR004391">
    <property type="entry name" value="Glu_race"/>
</dbReference>
<dbReference type="GO" id="GO:0008360">
    <property type="term" value="P:regulation of cell shape"/>
    <property type="evidence" value="ECO:0007669"/>
    <property type="project" value="UniProtKB-KW"/>
</dbReference>
<dbReference type="GO" id="GO:0008881">
    <property type="term" value="F:glutamate racemase activity"/>
    <property type="evidence" value="ECO:0007669"/>
    <property type="project" value="UniProtKB-UniRule"/>
</dbReference>
<accession>A0A4R7F0J7</accession>
<feature type="active site" description="Proton donor/acceptor" evidence="7">
    <location>
        <position position="190"/>
    </location>
</feature>
<evidence type="ECO:0000256" key="6">
    <source>
        <dbReference type="ARBA" id="ARBA00023316"/>
    </source>
</evidence>
<dbReference type="GO" id="GO:0009252">
    <property type="term" value="P:peptidoglycan biosynthetic process"/>
    <property type="evidence" value="ECO:0007669"/>
    <property type="project" value="UniProtKB-UniRule"/>
</dbReference>
<feature type="binding site" evidence="7">
    <location>
        <begin position="191"/>
        <end position="192"/>
    </location>
    <ligand>
        <name>substrate</name>
    </ligand>
</feature>
<name>A0A4R7F0J7_9FLAO</name>
<evidence type="ECO:0000256" key="1">
    <source>
        <dbReference type="ARBA" id="ARBA00001602"/>
    </source>
</evidence>
<feature type="binding site" evidence="7">
    <location>
        <begin position="18"/>
        <end position="19"/>
    </location>
    <ligand>
        <name>substrate</name>
    </ligand>
</feature>
<dbReference type="UniPathway" id="UPA00219"/>
<keyword evidence="3 7" id="KW-0133">Cell shape</keyword>
<dbReference type="EMBL" id="SOAG01000008">
    <property type="protein sequence ID" value="TDS61484.1"/>
    <property type="molecule type" value="Genomic_DNA"/>
</dbReference>
<comment type="pathway">
    <text evidence="7">Cell wall biogenesis; peptidoglycan biosynthesis.</text>
</comment>
<dbReference type="EC" id="5.1.1.3" evidence="2 7"/>
<sequence>MVFLYLHMAKNNPIGLFDSGIGGTSIWREINHLLPYENTVFLADSKNAPYGQKTKSEIINLCFKNIDILLNYNCKIIVIACNTATTNAISEIRANYNIPVIGIEPAIKPAATFSRTSKIGILATKGTILSDLFTEKIKLYPETEIIEQIGYGLVELIEAGKINSVETKSLLEEYLTPMIEKGIDTLVLGCTHYPYLLPILKTILPLNIQIIDSGFAVAKQTKKILVQHSLLSDSNKKGCAVFYTNANPEILKTFTPKGNPIEYLDF</sequence>
<evidence type="ECO:0000256" key="7">
    <source>
        <dbReference type="HAMAP-Rule" id="MF_00258"/>
    </source>
</evidence>
<keyword evidence="9" id="KW-1185">Reference proteome</keyword>
<dbReference type="InterPro" id="IPR015942">
    <property type="entry name" value="Asp/Glu/hydantoin_racemase"/>
</dbReference>
<comment type="function">
    <text evidence="7">Provides the (R)-glutamate required for cell wall biosynthesis.</text>
</comment>
<keyword evidence="6 7" id="KW-0961">Cell wall biogenesis/degradation</keyword>
<dbReference type="InterPro" id="IPR033134">
    <property type="entry name" value="Asp/Glu_racemase_AS_2"/>
</dbReference>
<comment type="catalytic activity">
    <reaction evidence="1 7">
        <text>L-glutamate = D-glutamate</text>
        <dbReference type="Rhea" id="RHEA:12813"/>
        <dbReference type="ChEBI" id="CHEBI:29985"/>
        <dbReference type="ChEBI" id="CHEBI:29986"/>
        <dbReference type="EC" id="5.1.1.3"/>
    </reaction>
</comment>
<dbReference type="SUPFAM" id="SSF53681">
    <property type="entry name" value="Aspartate/glutamate racemase"/>
    <property type="match status" value="2"/>
</dbReference>
<dbReference type="GO" id="GO:0071555">
    <property type="term" value="P:cell wall organization"/>
    <property type="evidence" value="ECO:0007669"/>
    <property type="project" value="UniProtKB-KW"/>
</dbReference>
<dbReference type="PANTHER" id="PTHR21198">
    <property type="entry name" value="GLUTAMATE RACEMASE"/>
    <property type="match status" value="1"/>
</dbReference>
<evidence type="ECO:0000256" key="2">
    <source>
        <dbReference type="ARBA" id="ARBA00013090"/>
    </source>
</evidence>
<feature type="binding site" evidence="7">
    <location>
        <begin position="50"/>
        <end position="51"/>
    </location>
    <ligand>
        <name>substrate</name>
    </ligand>
</feature>
<evidence type="ECO:0000256" key="5">
    <source>
        <dbReference type="ARBA" id="ARBA00023235"/>
    </source>
</evidence>
<protein>
    <recommendedName>
        <fullName evidence="2 7">Glutamate racemase</fullName>
        <ecNumber evidence="2 7">5.1.1.3</ecNumber>
    </recommendedName>
</protein>
<dbReference type="NCBIfam" id="TIGR00067">
    <property type="entry name" value="glut_race"/>
    <property type="match status" value="1"/>
</dbReference>
<reference evidence="8 9" key="1">
    <citation type="submission" date="2019-03" db="EMBL/GenBank/DDBJ databases">
        <title>Genomic Encyclopedia of Archaeal and Bacterial Type Strains, Phase II (KMG-II): from individual species to whole genera.</title>
        <authorList>
            <person name="Goeker M."/>
        </authorList>
    </citation>
    <scope>NUCLEOTIDE SEQUENCE [LARGE SCALE GENOMIC DNA]</scope>
    <source>
        <strain evidence="8 9">DSM 28213</strain>
    </source>
</reference>
<dbReference type="AlphaFoldDB" id="A0A4R7F0J7"/>
<gene>
    <name evidence="7" type="primary">murI</name>
    <name evidence="8" type="ORF">C8P70_10825</name>
</gene>
<comment type="similarity">
    <text evidence="7">Belongs to the aspartate/glutamate racemases family.</text>
</comment>
<dbReference type="HAMAP" id="MF_00258">
    <property type="entry name" value="Glu_racemase"/>
    <property type="match status" value="1"/>
</dbReference>
<dbReference type="Gene3D" id="3.40.50.1860">
    <property type="match status" value="2"/>
</dbReference>
<evidence type="ECO:0000256" key="4">
    <source>
        <dbReference type="ARBA" id="ARBA00022984"/>
    </source>
</evidence>
<keyword evidence="5 7" id="KW-0413">Isomerase</keyword>
<dbReference type="PROSITE" id="PS00924">
    <property type="entry name" value="ASP_GLU_RACEMASE_2"/>
    <property type="match status" value="1"/>
</dbReference>
<dbReference type="InterPro" id="IPR001920">
    <property type="entry name" value="Asp/Glu_race"/>
</dbReference>